<keyword evidence="1" id="KW-1133">Transmembrane helix</keyword>
<organism evidence="2 3">
    <name type="scientific">Acidiplasma aeolicum</name>
    <dbReference type="NCBI Taxonomy" id="507754"/>
    <lineage>
        <taxon>Archaea</taxon>
        <taxon>Methanobacteriati</taxon>
        <taxon>Thermoplasmatota</taxon>
        <taxon>Thermoplasmata</taxon>
        <taxon>Thermoplasmatales</taxon>
        <taxon>Ferroplasmaceae</taxon>
        <taxon>Acidiplasma</taxon>
    </lineage>
</organism>
<proteinExistence type="predicted"/>
<dbReference type="Proteomes" id="UP000050320">
    <property type="component" value="Unassembled WGS sequence"/>
</dbReference>
<feature type="transmembrane region" description="Helical" evidence="1">
    <location>
        <begin position="155"/>
        <end position="180"/>
    </location>
</feature>
<reference evidence="2 3" key="1">
    <citation type="submission" date="2015-09" db="EMBL/GenBank/DDBJ databases">
        <title>Heavy metals and arsenic resistance mechanisms in polyextremophilic archaea of the family Ferroplasmaceae.</title>
        <authorList>
            <person name="Bulaev A.G."/>
            <person name="Kanygina A.V."/>
        </authorList>
    </citation>
    <scope>NUCLEOTIDE SEQUENCE [LARGE SCALE GENOMIC DNA]</scope>
    <source>
        <strain evidence="2 3">VT</strain>
    </source>
</reference>
<evidence type="ECO:0000313" key="3">
    <source>
        <dbReference type="Proteomes" id="UP000050320"/>
    </source>
</evidence>
<keyword evidence="1" id="KW-0472">Membrane</keyword>
<evidence type="ECO:0000256" key="1">
    <source>
        <dbReference type="SAM" id="Phobius"/>
    </source>
</evidence>
<evidence type="ECO:0000313" key="2">
    <source>
        <dbReference type="EMBL" id="KQB35715.1"/>
    </source>
</evidence>
<keyword evidence="3" id="KW-1185">Reference proteome</keyword>
<dbReference type="EMBL" id="LKBG01000091">
    <property type="protein sequence ID" value="KQB35715.1"/>
    <property type="molecule type" value="Genomic_DNA"/>
</dbReference>
<name>A0A0Q1B6J1_9ARCH</name>
<gene>
    <name evidence="2" type="ORF">AOG54_08630</name>
</gene>
<comment type="caution">
    <text evidence="2">The sequence shown here is derived from an EMBL/GenBank/DDBJ whole genome shotgun (WGS) entry which is preliminary data.</text>
</comment>
<feature type="transmembrane region" description="Helical" evidence="1">
    <location>
        <begin position="66"/>
        <end position="84"/>
    </location>
</feature>
<protein>
    <submittedName>
        <fullName evidence="2">Uncharacterized protein</fullName>
    </submittedName>
</protein>
<feature type="transmembrane region" description="Helical" evidence="1">
    <location>
        <begin position="200"/>
        <end position="218"/>
    </location>
</feature>
<feature type="transmembrane region" description="Helical" evidence="1">
    <location>
        <begin position="28"/>
        <end position="54"/>
    </location>
</feature>
<sequence>MDSILLYSKYSYMYYPVPINYSASAKTAIVFTVFTTVLIIIGAILISLGIYKIIRENYVIPKINHYWLISLIYGIIIAIIGGMIHIAPSGFHYPHYVSFTYGLPMFVPNFMIYYSRIIGLYMYPLQLLSLVAVSLTGAAIMGISFKGIRSRKKSVASILGTVGVCPACAAGTLFGFVIGASPFLSSFYLNVLYGNTLDEVLISMLSLLLMFIFLLYVLKPYKIKTKIIRSAPLKN</sequence>
<accession>A0A0Q1B6J1</accession>
<dbReference type="AlphaFoldDB" id="A0A0Q1B6J1"/>
<keyword evidence="1" id="KW-0812">Transmembrane</keyword>
<feature type="transmembrane region" description="Helical" evidence="1">
    <location>
        <begin position="120"/>
        <end position="143"/>
    </location>
</feature>